<dbReference type="FunFam" id="2.60.120.200:FF:000140">
    <property type="entry name" value="Beta-glucan synthesis-associated protein"/>
    <property type="match status" value="1"/>
</dbReference>
<feature type="domain" description="GH16" evidence="11">
    <location>
        <begin position="303"/>
        <end position="663"/>
    </location>
</feature>
<evidence type="ECO:0000256" key="6">
    <source>
        <dbReference type="ARBA" id="ARBA00023136"/>
    </source>
</evidence>
<evidence type="ECO:0000256" key="3">
    <source>
        <dbReference type="ARBA" id="ARBA00022692"/>
    </source>
</evidence>
<evidence type="ECO:0000256" key="2">
    <source>
        <dbReference type="ARBA" id="ARBA00010962"/>
    </source>
</evidence>
<keyword evidence="8" id="KW-0961">Cell wall biogenesis/degradation</keyword>
<proteinExistence type="inferred from homology"/>
<dbReference type="PANTHER" id="PTHR31361">
    <property type="entry name" value="BETA-GLUCAN SYNTHESIS-ASSOCIATED PROTEIN KRE6-RELATED"/>
    <property type="match status" value="1"/>
</dbReference>
<evidence type="ECO:0000256" key="1">
    <source>
        <dbReference type="ARBA" id="ARBA00004606"/>
    </source>
</evidence>
<feature type="compositionally biased region" description="Polar residues" evidence="9">
    <location>
        <begin position="8"/>
        <end position="30"/>
    </location>
</feature>
<keyword evidence="13" id="KW-1185">Reference proteome</keyword>
<dbReference type="EMBL" id="JAHMUF010000011">
    <property type="protein sequence ID" value="KAG7193500.1"/>
    <property type="molecule type" value="Genomic_DNA"/>
</dbReference>
<dbReference type="Pfam" id="PF03935">
    <property type="entry name" value="SKN1_KRE6_Sbg1"/>
    <property type="match status" value="1"/>
</dbReference>
<dbReference type="GO" id="GO:0015926">
    <property type="term" value="F:glucosidase activity"/>
    <property type="evidence" value="ECO:0007669"/>
    <property type="project" value="TreeGrafter"/>
</dbReference>
<comment type="caution">
    <text evidence="12">The sequence shown here is derived from an EMBL/GenBank/DDBJ whole genome shotgun (WGS) entry which is preliminary data.</text>
</comment>
<keyword evidence="5 10" id="KW-1133">Transmembrane helix</keyword>
<name>A0A9P8AI93_9ASCO</name>
<dbReference type="RefSeq" id="XP_043049048.1">
    <property type="nucleotide sequence ID" value="XM_043191405.1"/>
</dbReference>
<organism evidence="12 13">
    <name type="scientific">Scheffersomyces spartinae</name>
    <dbReference type="NCBI Taxonomy" id="45513"/>
    <lineage>
        <taxon>Eukaryota</taxon>
        <taxon>Fungi</taxon>
        <taxon>Dikarya</taxon>
        <taxon>Ascomycota</taxon>
        <taxon>Saccharomycotina</taxon>
        <taxon>Pichiomycetes</taxon>
        <taxon>Debaryomycetaceae</taxon>
        <taxon>Scheffersomyces</taxon>
    </lineage>
</organism>
<sequence>MSQRRDLTSNTYQNPNLSNSLEFDLRSNNPFDHADLVDDDHGTNRIPNQLMESSNDDDRESAANSYSNSTANARGTEADQPNYGKPFNAYSGYYNQYSGTTSHLLSHENSSLDDNTNMASSQLLNSNSANKMQTPSEFDRYPSMAGSRVVSLTSLSSHFFGASKEATGAQSNSNTNGKSSDESLNNKSSLMAPFMGVDFSPFGDYPALSYPLHIDEKEPDDYLHNPDPIADAEYDRNRFLYDLKHMDRRSLWGLIGFIVLFLGALGVFVLFPVFTYTISEKYKPEVYEILTRYQYPILAAIRTDLVDPDTPQDARTKVVSTGDTWNLVFSDEFNAVGRTFYDGDDQFWTAPDIHYAATRDLEWYDPDASLTANGTLNLRMDAYKNHDLYYRSGMVQSWNKLCFTQGLLEFSAQLPNYGNITGLWPGLWSMGNLGRPGYLATTEGVWPYTYESCDVGITANQSSIDGISYLPGQRLNSCTCNGQVHPNPGVGRGAPEIDVLEAEMDTNIKVGVASQSFQVAPYDIWYMPDYNFVAIHNASITTMNTYAGGPFQQAVSAVTTLNTTWYEFGPGARHFQNFAYEYKNSDEDGYITWYVGNNPTMTLHSYALSPNGNIGWRRISKEPMSMIMNLGISNNWAYIDWPSIHFPVTFRIDYVRIYQPADEINLTCDPPGHPTYDYIQQHADIYTDANITMFTDKYPRPKNTLVDGCSL</sequence>
<feature type="transmembrane region" description="Helical" evidence="10">
    <location>
        <begin position="251"/>
        <end position="274"/>
    </location>
</feature>
<dbReference type="InterPro" id="IPR013320">
    <property type="entry name" value="ConA-like_dom_sf"/>
</dbReference>
<dbReference type="PROSITE" id="PS51762">
    <property type="entry name" value="GH16_2"/>
    <property type="match status" value="1"/>
</dbReference>
<protein>
    <submittedName>
        <fullName evidence="12">Beta-glucan synthesis-associated protein</fullName>
    </submittedName>
</protein>
<dbReference type="OrthoDB" id="412647at2759"/>
<dbReference type="Proteomes" id="UP000790833">
    <property type="component" value="Unassembled WGS sequence"/>
</dbReference>
<keyword evidence="4" id="KW-0735">Signal-anchor</keyword>
<dbReference type="CDD" id="cd02180">
    <property type="entry name" value="GH16_fungal_KRE6_glucanase"/>
    <property type="match status" value="1"/>
</dbReference>
<dbReference type="GeneID" id="66113941"/>
<evidence type="ECO:0000313" key="13">
    <source>
        <dbReference type="Proteomes" id="UP000790833"/>
    </source>
</evidence>
<dbReference type="InterPro" id="IPR005629">
    <property type="entry name" value="Skn1/Kre6/Sbg1"/>
</dbReference>
<dbReference type="GO" id="GO:0031505">
    <property type="term" value="P:fungal-type cell wall organization"/>
    <property type="evidence" value="ECO:0007669"/>
    <property type="project" value="TreeGrafter"/>
</dbReference>
<evidence type="ECO:0000256" key="9">
    <source>
        <dbReference type="SAM" id="MobiDB-lite"/>
    </source>
</evidence>
<evidence type="ECO:0000259" key="11">
    <source>
        <dbReference type="PROSITE" id="PS51762"/>
    </source>
</evidence>
<evidence type="ECO:0000256" key="4">
    <source>
        <dbReference type="ARBA" id="ARBA00022968"/>
    </source>
</evidence>
<reference evidence="12" key="1">
    <citation type="submission" date="2021-03" db="EMBL/GenBank/DDBJ databases">
        <authorList>
            <person name="Palmer J.M."/>
        </authorList>
    </citation>
    <scope>NUCLEOTIDE SEQUENCE</scope>
    <source>
        <strain evidence="12">ARV_011</strain>
    </source>
</reference>
<accession>A0A9P8AI93</accession>
<feature type="region of interest" description="Disordered" evidence="9">
    <location>
        <begin position="1"/>
        <end position="84"/>
    </location>
</feature>
<feature type="region of interest" description="Disordered" evidence="9">
    <location>
        <begin position="165"/>
        <end position="184"/>
    </location>
</feature>
<gene>
    <name evidence="12" type="primary">KRE6</name>
    <name evidence="12" type="ORF">KQ657_000567</name>
</gene>
<dbReference type="GO" id="GO:0006078">
    <property type="term" value="P:(1-&gt;6)-beta-D-glucan biosynthetic process"/>
    <property type="evidence" value="ECO:0007669"/>
    <property type="project" value="TreeGrafter"/>
</dbReference>
<dbReference type="GO" id="GO:0005789">
    <property type="term" value="C:endoplasmic reticulum membrane"/>
    <property type="evidence" value="ECO:0007669"/>
    <property type="project" value="TreeGrafter"/>
</dbReference>
<feature type="compositionally biased region" description="Basic and acidic residues" evidence="9">
    <location>
        <begin position="32"/>
        <end position="43"/>
    </location>
</feature>
<feature type="compositionally biased region" description="Low complexity" evidence="9">
    <location>
        <begin position="62"/>
        <end position="73"/>
    </location>
</feature>
<feature type="compositionally biased region" description="Polar residues" evidence="9">
    <location>
        <begin position="168"/>
        <end position="184"/>
    </location>
</feature>
<comment type="subcellular location">
    <subcellularLocation>
        <location evidence="1">Membrane</location>
        <topology evidence="1">Single-pass type II membrane protein</topology>
    </subcellularLocation>
</comment>
<comment type="similarity">
    <text evidence="2">Belongs to the SKN1/KRE6 family.</text>
</comment>
<evidence type="ECO:0000256" key="7">
    <source>
        <dbReference type="ARBA" id="ARBA00023180"/>
    </source>
</evidence>
<keyword evidence="6 10" id="KW-0472">Membrane</keyword>
<evidence type="ECO:0000256" key="10">
    <source>
        <dbReference type="SAM" id="Phobius"/>
    </source>
</evidence>
<dbReference type="Gene3D" id="2.60.120.200">
    <property type="match status" value="1"/>
</dbReference>
<dbReference type="GO" id="GO:0005886">
    <property type="term" value="C:plasma membrane"/>
    <property type="evidence" value="ECO:0007669"/>
    <property type="project" value="TreeGrafter"/>
</dbReference>
<dbReference type="SUPFAM" id="SSF49899">
    <property type="entry name" value="Concanavalin A-like lectins/glucanases"/>
    <property type="match status" value="1"/>
</dbReference>
<dbReference type="AlphaFoldDB" id="A0A9P8AI93"/>
<dbReference type="PANTHER" id="PTHR31361:SF1">
    <property type="entry name" value="BETA-GLUCAN SYNTHESIS-ASSOCIATED PROTEIN KRE6-RELATED"/>
    <property type="match status" value="1"/>
</dbReference>
<dbReference type="InterPro" id="IPR000757">
    <property type="entry name" value="Beta-glucanase-like"/>
</dbReference>
<evidence type="ECO:0000256" key="5">
    <source>
        <dbReference type="ARBA" id="ARBA00022989"/>
    </source>
</evidence>
<evidence type="ECO:0000256" key="8">
    <source>
        <dbReference type="ARBA" id="ARBA00023316"/>
    </source>
</evidence>
<keyword evidence="3 10" id="KW-0812">Transmembrane</keyword>
<keyword evidence="7" id="KW-0325">Glycoprotein</keyword>
<evidence type="ECO:0000313" key="12">
    <source>
        <dbReference type="EMBL" id="KAG7193500.1"/>
    </source>
</evidence>